<dbReference type="EMBL" id="JBHTGQ010000044">
    <property type="protein sequence ID" value="MFC7751466.1"/>
    <property type="molecule type" value="Genomic_DNA"/>
</dbReference>
<reference evidence="3" key="1">
    <citation type="journal article" date="2019" name="Int. J. Syst. Evol. Microbiol.">
        <title>The Global Catalogue of Microorganisms (GCM) 10K type strain sequencing project: providing services to taxonomists for standard genome sequencing and annotation.</title>
        <authorList>
            <consortium name="The Broad Institute Genomics Platform"/>
            <consortium name="The Broad Institute Genome Sequencing Center for Infectious Disease"/>
            <person name="Wu L."/>
            <person name="Ma J."/>
        </authorList>
    </citation>
    <scope>NUCLEOTIDE SEQUENCE [LARGE SCALE GENOMIC DNA]</scope>
    <source>
        <strain evidence="3">JCM 18657</strain>
    </source>
</reference>
<evidence type="ECO:0000256" key="1">
    <source>
        <dbReference type="SAM" id="Phobius"/>
    </source>
</evidence>
<gene>
    <name evidence="2" type="ORF">ACFQWB_16215</name>
</gene>
<keyword evidence="3" id="KW-1185">Reference proteome</keyword>
<dbReference type="InterPro" id="IPR049500">
    <property type="entry name" value="Peptidase_M50B-like"/>
</dbReference>
<dbReference type="PANTHER" id="PTHR33979:SF2">
    <property type="entry name" value="PEPTIDASE M50B-LIKE-DOMAIN-CONTAINING PROTEIN"/>
    <property type="match status" value="1"/>
</dbReference>
<organism evidence="2 3">
    <name type="scientific">Paenibacillus thermoaerophilus</name>
    <dbReference type="NCBI Taxonomy" id="1215385"/>
    <lineage>
        <taxon>Bacteria</taxon>
        <taxon>Bacillati</taxon>
        <taxon>Bacillota</taxon>
        <taxon>Bacilli</taxon>
        <taxon>Bacillales</taxon>
        <taxon>Paenibacillaceae</taxon>
        <taxon>Paenibacillus</taxon>
    </lineage>
</organism>
<keyword evidence="1" id="KW-1133">Transmembrane helix</keyword>
<feature type="transmembrane region" description="Helical" evidence="1">
    <location>
        <begin position="74"/>
        <end position="95"/>
    </location>
</feature>
<dbReference type="PANTHER" id="PTHR33979">
    <property type="entry name" value="OS02G0221600 PROTEIN"/>
    <property type="match status" value="1"/>
</dbReference>
<keyword evidence="1" id="KW-0472">Membrane</keyword>
<feature type="transmembrane region" description="Helical" evidence="1">
    <location>
        <begin position="125"/>
        <end position="142"/>
    </location>
</feature>
<keyword evidence="1" id="KW-0812">Transmembrane</keyword>
<evidence type="ECO:0000313" key="3">
    <source>
        <dbReference type="Proteomes" id="UP001596528"/>
    </source>
</evidence>
<comment type="caution">
    <text evidence="2">The sequence shown here is derived from an EMBL/GenBank/DDBJ whole genome shotgun (WGS) entry which is preliminary data.</text>
</comment>
<accession>A0ABW2V8C0</accession>
<protein>
    <submittedName>
        <fullName evidence="2">M50 family metallopeptidase</fullName>
    </submittedName>
</protein>
<feature type="transmembrane region" description="Helical" evidence="1">
    <location>
        <begin position="193"/>
        <end position="216"/>
    </location>
</feature>
<feature type="transmembrane region" description="Helical" evidence="1">
    <location>
        <begin position="102"/>
        <end position="119"/>
    </location>
</feature>
<evidence type="ECO:0000313" key="2">
    <source>
        <dbReference type="EMBL" id="MFC7751466.1"/>
    </source>
</evidence>
<proteinExistence type="predicted"/>
<sequence>MRQWLMTIFCLVASVLLTRWVPFSDDFRNVSTLVHEFGHAAATLLTQGDVQYIHLFADHSGVTLSSITKSWSGVPVAIAGYTTASLFSVLLFYWWRTGRQREGLVLMGALAAFSLALFVRNEYGMIWTAGFLTVTVIAGLLGRWVSRAYYLVIAFLCLEESVFGALTVWIAAVKTPKQAGDATLLAEMTGVPAPWWGFGLTVFALLCARSAIVQFVGRRKHAKPRADRSAIR</sequence>
<feature type="transmembrane region" description="Helical" evidence="1">
    <location>
        <begin position="149"/>
        <end position="173"/>
    </location>
</feature>
<dbReference type="Pfam" id="PF13398">
    <property type="entry name" value="Peptidase_M50B"/>
    <property type="match status" value="1"/>
</dbReference>
<dbReference type="RefSeq" id="WP_138790475.1">
    <property type="nucleotide sequence ID" value="NZ_JBHTGQ010000044.1"/>
</dbReference>
<dbReference type="Proteomes" id="UP001596528">
    <property type="component" value="Unassembled WGS sequence"/>
</dbReference>
<name>A0ABW2V8C0_9BACL</name>